<dbReference type="AlphaFoldDB" id="A0A2S3UNE2"/>
<dbReference type="InterPro" id="IPR001638">
    <property type="entry name" value="Solute-binding_3/MltF_N"/>
</dbReference>
<evidence type="ECO:0000259" key="3">
    <source>
        <dbReference type="SMART" id="SM00062"/>
    </source>
</evidence>
<organism evidence="4 5">
    <name type="scientific">Roseibium marinum</name>
    <dbReference type="NCBI Taxonomy" id="281252"/>
    <lineage>
        <taxon>Bacteria</taxon>
        <taxon>Pseudomonadati</taxon>
        <taxon>Pseudomonadota</taxon>
        <taxon>Alphaproteobacteria</taxon>
        <taxon>Hyphomicrobiales</taxon>
        <taxon>Stappiaceae</taxon>
        <taxon>Roseibium</taxon>
    </lineage>
</organism>
<proteinExistence type="predicted"/>
<feature type="signal peptide" evidence="2">
    <location>
        <begin position="1"/>
        <end position="28"/>
    </location>
</feature>
<dbReference type="PANTHER" id="PTHR35936:SF17">
    <property type="entry name" value="ARGININE-BINDING EXTRACELLULAR PROTEIN ARTP"/>
    <property type="match status" value="1"/>
</dbReference>
<dbReference type="OrthoDB" id="4577708at2"/>
<protein>
    <submittedName>
        <fullName evidence="4">Polar amino acid transport system substrate-binding protein</fullName>
    </submittedName>
</protein>
<feature type="chain" id="PRO_5015522070" evidence="2">
    <location>
        <begin position="29"/>
        <end position="299"/>
    </location>
</feature>
<name>A0A2S3UNE2_9HYPH</name>
<evidence type="ECO:0000256" key="2">
    <source>
        <dbReference type="SAM" id="SignalP"/>
    </source>
</evidence>
<accession>A0A2S3UNE2</accession>
<dbReference type="PROSITE" id="PS51318">
    <property type="entry name" value="TAT"/>
    <property type="match status" value="1"/>
</dbReference>
<comment type="caution">
    <text evidence="4">The sequence shown here is derived from an EMBL/GenBank/DDBJ whole genome shotgun (WGS) entry which is preliminary data.</text>
</comment>
<dbReference type="SMART" id="SM00062">
    <property type="entry name" value="PBPb"/>
    <property type="match status" value="1"/>
</dbReference>
<evidence type="ECO:0000256" key="1">
    <source>
        <dbReference type="ARBA" id="ARBA00022729"/>
    </source>
</evidence>
<dbReference type="PANTHER" id="PTHR35936">
    <property type="entry name" value="MEMBRANE-BOUND LYTIC MUREIN TRANSGLYCOSYLASE F"/>
    <property type="match status" value="1"/>
</dbReference>
<gene>
    <name evidence="4" type="ORF">CLV41_110104</name>
</gene>
<dbReference type="SUPFAM" id="SSF53850">
    <property type="entry name" value="Periplasmic binding protein-like II"/>
    <property type="match status" value="1"/>
</dbReference>
<reference evidence="4 5" key="1">
    <citation type="submission" date="2018-01" db="EMBL/GenBank/DDBJ databases">
        <title>Genomic Encyclopedia of Archaeal and Bacterial Type Strains, Phase II (KMG-II): from individual species to whole genera.</title>
        <authorList>
            <person name="Goeker M."/>
        </authorList>
    </citation>
    <scope>NUCLEOTIDE SEQUENCE [LARGE SCALE GENOMIC DNA]</scope>
    <source>
        <strain evidence="4 5">DSM 17023</strain>
    </source>
</reference>
<dbReference type="Gene3D" id="3.40.190.10">
    <property type="entry name" value="Periplasmic binding protein-like II"/>
    <property type="match status" value="2"/>
</dbReference>
<evidence type="ECO:0000313" key="5">
    <source>
        <dbReference type="Proteomes" id="UP000236959"/>
    </source>
</evidence>
<dbReference type="InterPro" id="IPR006311">
    <property type="entry name" value="TAT_signal"/>
</dbReference>
<dbReference type="RefSeq" id="WP_103224259.1">
    <property type="nucleotide sequence ID" value="NZ_PPCN01000010.1"/>
</dbReference>
<dbReference type="CDD" id="cd01004">
    <property type="entry name" value="PBP2_MidA_like"/>
    <property type="match status" value="1"/>
</dbReference>
<keyword evidence="5" id="KW-1185">Reference proteome</keyword>
<dbReference type="Proteomes" id="UP000236959">
    <property type="component" value="Unassembled WGS sequence"/>
</dbReference>
<sequence>MPDKRTCLKSVSGAALAALLGLTAPAFAANFDTSGIAENPELAARVPAHIREAGVLIGGSDNAYAPWEYLAGDDGQTPEGIDIDIANAITAKWGLKYESQTAPFDGILPALGSKYDVGISAFSISNERMQVVNFVSYFRSGSLWAVKTGNPSGFDPKNYCGTTLALQSGTWHETEVKKVSDACVADGKKAINILPFGKQTEALTRVAAGGADATISGDSQIALAAKLSEGLLETLPSYGAIGESGLNGIAVPKDNMEFSQLIADTLNELIEEGTYAKVLADWGLEVTVDKAEVNPHVKD</sequence>
<dbReference type="Pfam" id="PF00497">
    <property type="entry name" value="SBP_bac_3"/>
    <property type="match status" value="1"/>
</dbReference>
<dbReference type="EMBL" id="PPCN01000010">
    <property type="protein sequence ID" value="POF29100.1"/>
    <property type="molecule type" value="Genomic_DNA"/>
</dbReference>
<feature type="domain" description="Solute-binding protein family 3/N-terminal" evidence="3">
    <location>
        <begin position="55"/>
        <end position="286"/>
    </location>
</feature>
<keyword evidence="1 2" id="KW-0732">Signal</keyword>
<evidence type="ECO:0000313" key="4">
    <source>
        <dbReference type="EMBL" id="POF29100.1"/>
    </source>
</evidence>